<comment type="caution">
    <text evidence="1">The sequence shown here is derived from an EMBL/GenBank/DDBJ whole genome shotgun (WGS) entry which is preliminary data.</text>
</comment>
<reference evidence="1" key="1">
    <citation type="journal article" date="2014" name="Front. Microbiol.">
        <title>High frequency of phylogenetically diverse reductive dehalogenase-homologous genes in deep subseafloor sedimentary metagenomes.</title>
        <authorList>
            <person name="Kawai M."/>
            <person name="Futagami T."/>
            <person name="Toyoda A."/>
            <person name="Takaki Y."/>
            <person name="Nishi S."/>
            <person name="Hori S."/>
            <person name="Arai W."/>
            <person name="Tsubouchi T."/>
            <person name="Morono Y."/>
            <person name="Uchiyama I."/>
            <person name="Ito T."/>
            <person name="Fujiyama A."/>
            <person name="Inagaki F."/>
            <person name="Takami H."/>
        </authorList>
    </citation>
    <scope>NUCLEOTIDE SEQUENCE</scope>
    <source>
        <strain evidence="1">Expedition CK06-06</strain>
    </source>
</reference>
<proteinExistence type="predicted"/>
<gene>
    <name evidence="1" type="ORF">S03H2_18419</name>
</gene>
<name>X1H016_9ZZZZ</name>
<dbReference type="AlphaFoldDB" id="X1H016"/>
<dbReference type="EMBL" id="BARU01009559">
    <property type="protein sequence ID" value="GAH38608.1"/>
    <property type="molecule type" value="Genomic_DNA"/>
</dbReference>
<evidence type="ECO:0000313" key="1">
    <source>
        <dbReference type="EMBL" id="GAH38608.1"/>
    </source>
</evidence>
<protein>
    <submittedName>
        <fullName evidence="1">Uncharacterized protein</fullName>
    </submittedName>
</protein>
<sequence length="128" mass="13648">MAKNKESKLLTGFLSKILKEKHSVKVNVGGKMKTITKGEALARHMVAAAIGYAETVSTYDKSGAPSGTVEVLHSPDRNLAKEILDRVEGKAATTGAKEDDSRPSVADKVTELGAKRLNDIAKKSSLKI</sequence>
<accession>X1H016</accession>
<organism evidence="1">
    <name type="scientific">marine sediment metagenome</name>
    <dbReference type="NCBI Taxonomy" id="412755"/>
    <lineage>
        <taxon>unclassified sequences</taxon>
        <taxon>metagenomes</taxon>
        <taxon>ecological metagenomes</taxon>
    </lineage>
</organism>